<evidence type="ECO:0008006" key="6">
    <source>
        <dbReference type="Google" id="ProtNLM"/>
    </source>
</evidence>
<feature type="compositionally biased region" description="Basic residues" evidence="3">
    <location>
        <begin position="47"/>
        <end position="58"/>
    </location>
</feature>
<feature type="compositionally biased region" description="Basic and acidic residues" evidence="3">
    <location>
        <begin position="380"/>
        <end position="397"/>
    </location>
</feature>
<dbReference type="GO" id="GO:0003824">
    <property type="term" value="F:catalytic activity"/>
    <property type="evidence" value="ECO:0007669"/>
    <property type="project" value="InterPro"/>
</dbReference>
<feature type="compositionally biased region" description="Polar residues" evidence="3">
    <location>
        <begin position="834"/>
        <end position="845"/>
    </location>
</feature>
<protein>
    <recommendedName>
        <fullName evidence="6">HhH-GPD domain-containing protein</fullName>
    </recommendedName>
</protein>
<feature type="compositionally biased region" description="Basic and acidic residues" evidence="3">
    <location>
        <begin position="405"/>
        <end position="427"/>
    </location>
</feature>
<name>A0A9P8C8W0_9HELO</name>
<feature type="region of interest" description="Disordered" evidence="3">
    <location>
        <begin position="1042"/>
        <end position="1123"/>
    </location>
</feature>
<dbReference type="GO" id="GO:0003677">
    <property type="term" value="F:DNA binding"/>
    <property type="evidence" value="ECO:0007669"/>
    <property type="project" value="InterPro"/>
</dbReference>
<dbReference type="PANTHER" id="PTHR15074:SF0">
    <property type="entry name" value="METHYL-CPG-BINDING DOMAIN PROTEIN 4-LIKE PROTEIN"/>
    <property type="match status" value="1"/>
</dbReference>
<feature type="compositionally biased region" description="Basic residues" evidence="3">
    <location>
        <begin position="365"/>
        <end position="376"/>
    </location>
</feature>
<dbReference type="OrthoDB" id="10265068at2759"/>
<comment type="caution">
    <text evidence="4">The sequence shown here is derived from an EMBL/GenBank/DDBJ whole genome shotgun (WGS) entry which is preliminary data.</text>
</comment>
<feature type="region of interest" description="Disordered" evidence="3">
    <location>
        <begin position="208"/>
        <end position="253"/>
    </location>
</feature>
<comment type="subcellular location">
    <subcellularLocation>
        <location evidence="1">Nucleus</location>
    </subcellularLocation>
</comment>
<evidence type="ECO:0000313" key="5">
    <source>
        <dbReference type="Proteomes" id="UP000824998"/>
    </source>
</evidence>
<feature type="region of interest" description="Disordered" evidence="3">
    <location>
        <begin position="338"/>
        <end position="478"/>
    </location>
</feature>
<feature type="region of interest" description="Disordered" evidence="3">
    <location>
        <begin position="1365"/>
        <end position="1410"/>
    </location>
</feature>
<dbReference type="SUPFAM" id="SSF48150">
    <property type="entry name" value="DNA-glycosylase"/>
    <property type="match status" value="1"/>
</dbReference>
<keyword evidence="2" id="KW-0539">Nucleus</keyword>
<feature type="compositionally biased region" description="Basic and acidic residues" evidence="3">
    <location>
        <begin position="469"/>
        <end position="478"/>
    </location>
</feature>
<dbReference type="Gene3D" id="1.10.340.30">
    <property type="entry name" value="Hypothetical protein, domain 2"/>
    <property type="match status" value="1"/>
</dbReference>
<feature type="compositionally biased region" description="Low complexity" evidence="3">
    <location>
        <begin position="121"/>
        <end position="136"/>
    </location>
</feature>
<organism evidence="4 5">
    <name type="scientific">Amylocarpus encephaloides</name>
    <dbReference type="NCBI Taxonomy" id="45428"/>
    <lineage>
        <taxon>Eukaryota</taxon>
        <taxon>Fungi</taxon>
        <taxon>Dikarya</taxon>
        <taxon>Ascomycota</taxon>
        <taxon>Pezizomycotina</taxon>
        <taxon>Leotiomycetes</taxon>
        <taxon>Helotiales</taxon>
        <taxon>Helotiales incertae sedis</taxon>
        <taxon>Amylocarpus</taxon>
    </lineage>
</organism>
<feature type="region of interest" description="Disordered" evidence="3">
    <location>
        <begin position="38"/>
        <end position="65"/>
    </location>
</feature>
<sequence length="1449" mass="161399">MADPEVERAWEGCGRNHDMMSARDGGTDLVGGIQLAKSAEGQLQERKPRKRGGGKNKKRNWELRRKSEGIQDLGLDTENTARPINTEDQNEFLADYDVKPGDTDFIPRVFDVAPDEEKARLSTSSPSSRSIKQSLLPVKEEKRKRNRNRNGMVKDVLNNTASILARAMGDDSDKVGEILQQATEQIRLVAKVLLDDIENAGVNEEELYNAPPRKKTKCEVRRERRKSRVTERSQPRSRRLEKKHKPSEQTLSKIPADVLSAAAAARKAVELAAKGPVAQLIIEQSKPENRIRERLKKRNHNRLKEDITNPMTLKGTEPHIEAYGLSNRMIVDTVGQETKDENQAHESHSTPHIPIAADIPVLVPKVRRTRSRKSKSSRNVQDKKIVYQKDEASKSDASEQANVPKTHDVHTLSTEKDISPDISHDPADETIVDEQDKVGGVEMTSRIPDPLASGAAKDKKSRRGRKNQQAKERAAERWVETQAKNQKIVPDSQDGSIVDENYEGAGTEVDQLADTLMEDVDVPAPMPVEQPTKDTPISSLFAIDLEPSKIETIENSAVLSELPNTNQVKEAQGGRQNRARKAMANLENEDNNDSEESKELKIEGSETRKYDEGVSIAVKEQLEAARQWQPQPQVIIYTSSEPTDPSGEVNDTSLQSTAVDPDQASPVTASAKKRRRILGAVANPSPKTQLGHNGTFASPEQIPTAKQSHRSKAKKRRLAIVERELGITLSDNHDCLSEDDHISTRQHRSSSVAAAIQGTSDQMTFTDRPSDIEDMILNKFAHDHSSTPEDLNRPQLGSPPSSTKEDSFVDLPVLRSTPLRSKDRHQKGGLLKTLSPSVSPSAIKSNESRDECGQFLNAIANGTIDLTRLADKHQHRVNNHKARTSEDSTLSMLFIGSSQHALRNPGPLTEQGVLTTTQRDILPLSRNTDFSKPLLDSPTSGKTFTPQIQKVRRNKAEYFFDKTERLIRCLDPAYNTLDLATPNTTIRHDLTLSNLDYDEPPSAQLLDDAFVETSDPCTEGFVSSPALGSDQTSNQQIQNFLSRSLGQSGDSSINNTVKKERAKRPPTKSPFFKPPPTTPMNKKSKILSTNENDNNLEHSATPRLTMPQNAHSRPSESPKKSSPAGIISCIPFPKLPLPLFGLIQEKLAHDPFQLLIAVTLLNRTRGKLAIPTFFELVQKYPTPKCLALADREDIVSTIRHLGLHNQRAATIQTYSHQWLTDPPMKGKRFAVKGYPEANSGRDIKDEIITDDDPREGWEIGHMTQGPYALDSWRIFCRDELRGLATDWNGEDSKEECFQPEWMRVLPEDKELRAYLRWMWLKEGFEWDPFTGEKEVASKKLLTAAKNGKIAWDDTGGMRILDDDEQQAKEASPINLPLESKQKTADRPVKNPDGGEKGDLEMPSPSCKRSKVGLAVENGEVSEGVDVNDEDIAAIAILKNAIRKMRSKKS</sequence>
<reference evidence="4" key="1">
    <citation type="journal article" date="2021" name="IMA Fungus">
        <title>Genomic characterization of three marine fungi, including Emericellopsis atlantica sp. nov. with signatures of a generalist lifestyle and marine biomass degradation.</title>
        <authorList>
            <person name="Hagestad O.C."/>
            <person name="Hou L."/>
            <person name="Andersen J.H."/>
            <person name="Hansen E.H."/>
            <person name="Altermark B."/>
            <person name="Li C."/>
            <person name="Kuhnert E."/>
            <person name="Cox R.J."/>
            <person name="Crous P.W."/>
            <person name="Spatafora J.W."/>
            <person name="Lail K."/>
            <person name="Amirebrahimi M."/>
            <person name="Lipzen A."/>
            <person name="Pangilinan J."/>
            <person name="Andreopoulos W."/>
            <person name="Hayes R.D."/>
            <person name="Ng V."/>
            <person name="Grigoriev I.V."/>
            <person name="Jackson S.A."/>
            <person name="Sutton T.D.S."/>
            <person name="Dobson A.D.W."/>
            <person name="Rama T."/>
        </authorList>
    </citation>
    <scope>NUCLEOTIDE SEQUENCE</scope>
    <source>
        <strain evidence="4">TRa018bII</strain>
    </source>
</reference>
<proteinExistence type="predicted"/>
<feature type="region of interest" description="Disordered" evidence="3">
    <location>
        <begin position="116"/>
        <end position="150"/>
    </location>
</feature>
<evidence type="ECO:0000313" key="4">
    <source>
        <dbReference type="EMBL" id="KAG9236506.1"/>
    </source>
</evidence>
<dbReference type="PANTHER" id="PTHR15074">
    <property type="entry name" value="METHYL-CPG-BINDING PROTEIN"/>
    <property type="match status" value="1"/>
</dbReference>
<feature type="compositionally biased region" description="Basic residues" evidence="3">
    <location>
        <begin position="459"/>
        <end position="468"/>
    </location>
</feature>
<evidence type="ECO:0000256" key="1">
    <source>
        <dbReference type="ARBA" id="ARBA00004123"/>
    </source>
</evidence>
<dbReference type="Proteomes" id="UP000824998">
    <property type="component" value="Unassembled WGS sequence"/>
</dbReference>
<dbReference type="EMBL" id="MU251406">
    <property type="protein sequence ID" value="KAG9236506.1"/>
    <property type="molecule type" value="Genomic_DNA"/>
</dbReference>
<feature type="compositionally biased region" description="Basic and acidic residues" evidence="3">
    <location>
        <begin position="595"/>
        <end position="606"/>
    </location>
</feature>
<feature type="region of interest" description="Disordered" evidence="3">
    <location>
        <begin position="585"/>
        <end position="606"/>
    </location>
</feature>
<dbReference type="InterPro" id="IPR011257">
    <property type="entry name" value="DNA_glycosylase"/>
</dbReference>
<evidence type="ECO:0000256" key="3">
    <source>
        <dbReference type="SAM" id="MobiDB-lite"/>
    </source>
</evidence>
<evidence type="ECO:0000256" key="2">
    <source>
        <dbReference type="ARBA" id="ARBA00023242"/>
    </source>
</evidence>
<feature type="compositionally biased region" description="Basic and acidic residues" evidence="3">
    <location>
        <begin position="217"/>
        <end position="234"/>
    </location>
</feature>
<dbReference type="InterPro" id="IPR045138">
    <property type="entry name" value="MeCP2/MBD4"/>
</dbReference>
<feature type="region of interest" description="Disordered" evidence="3">
    <location>
        <begin position="783"/>
        <end position="848"/>
    </location>
</feature>
<dbReference type="GO" id="GO:0005634">
    <property type="term" value="C:nucleus"/>
    <property type="evidence" value="ECO:0007669"/>
    <property type="project" value="UniProtKB-SubCell"/>
</dbReference>
<feature type="compositionally biased region" description="Basic residues" evidence="3">
    <location>
        <begin position="235"/>
        <end position="245"/>
    </location>
</feature>
<feature type="compositionally biased region" description="Basic and acidic residues" evidence="3">
    <location>
        <begin position="783"/>
        <end position="792"/>
    </location>
</feature>
<accession>A0A9P8C8W0</accession>
<feature type="region of interest" description="Disordered" evidence="3">
    <location>
        <begin position="641"/>
        <end position="714"/>
    </location>
</feature>
<feature type="compositionally biased region" description="Basic and acidic residues" evidence="3">
    <location>
        <begin position="338"/>
        <end position="349"/>
    </location>
</feature>
<feature type="compositionally biased region" description="Polar residues" evidence="3">
    <location>
        <begin position="685"/>
        <end position="698"/>
    </location>
</feature>
<feature type="compositionally biased region" description="Polar residues" evidence="3">
    <location>
        <begin position="1042"/>
        <end position="1056"/>
    </location>
</feature>
<feature type="compositionally biased region" description="Basic and acidic residues" evidence="3">
    <location>
        <begin position="1379"/>
        <end position="1399"/>
    </location>
</feature>
<dbReference type="GO" id="GO:0006281">
    <property type="term" value="P:DNA repair"/>
    <property type="evidence" value="ECO:0007669"/>
    <property type="project" value="InterPro"/>
</dbReference>
<gene>
    <name evidence="4" type="ORF">BJ875DRAFT_482243</name>
</gene>
<feature type="compositionally biased region" description="Polar residues" evidence="3">
    <location>
        <begin position="641"/>
        <end position="658"/>
    </location>
</feature>
<keyword evidence="5" id="KW-1185">Reference proteome</keyword>